<evidence type="ECO:0000313" key="4">
    <source>
        <dbReference type="EMBL" id="GFA94872.1"/>
    </source>
</evidence>
<name>A0A699KLP4_TANCI</name>
<evidence type="ECO:0000256" key="2">
    <source>
        <dbReference type="ARBA" id="ARBA00022603"/>
    </source>
</evidence>
<evidence type="ECO:0000256" key="3">
    <source>
        <dbReference type="ARBA" id="ARBA00022679"/>
    </source>
</evidence>
<comment type="similarity">
    <text evidence="1">Belongs to the methyltransferase superfamily.</text>
</comment>
<keyword evidence="3 4" id="KW-0808">Transferase</keyword>
<dbReference type="GO" id="GO:0008168">
    <property type="term" value="F:methyltransferase activity"/>
    <property type="evidence" value="ECO:0007669"/>
    <property type="project" value="UniProtKB-KW"/>
</dbReference>
<reference evidence="4" key="1">
    <citation type="journal article" date="2019" name="Sci. Rep.">
        <title>Draft genome of Tanacetum cinerariifolium, the natural source of mosquito coil.</title>
        <authorList>
            <person name="Yamashiro T."/>
            <person name="Shiraishi A."/>
            <person name="Satake H."/>
            <person name="Nakayama K."/>
        </authorList>
    </citation>
    <scope>NUCLEOTIDE SEQUENCE</scope>
</reference>
<protein>
    <submittedName>
        <fullName evidence="4">S-adenosyl-L-methionine-dependent methyltransferases superfamily protein</fullName>
    </submittedName>
</protein>
<accession>A0A699KLP4</accession>
<comment type="caution">
    <text evidence="4">The sequence shown here is derived from an EMBL/GenBank/DDBJ whole genome shotgun (WGS) entry which is preliminary data.</text>
</comment>
<dbReference type="PANTHER" id="PTHR12176">
    <property type="entry name" value="SAM-DEPENDENT METHYLTRANSFERASE SUPERFAMILY PROTEIN"/>
    <property type="match status" value="1"/>
</dbReference>
<dbReference type="InterPro" id="IPR051419">
    <property type="entry name" value="Lys/N-term_MeTrsfase_sf"/>
</dbReference>
<dbReference type="Gene3D" id="3.40.50.150">
    <property type="entry name" value="Vaccinia Virus protein VP39"/>
    <property type="match status" value="2"/>
</dbReference>
<gene>
    <name evidence="4" type="ORF">Tci_666844</name>
</gene>
<keyword evidence="2 4" id="KW-0489">Methyltransferase</keyword>
<dbReference type="GO" id="GO:0032259">
    <property type="term" value="P:methylation"/>
    <property type="evidence" value="ECO:0007669"/>
    <property type="project" value="UniProtKB-KW"/>
</dbReference>
<dbReference type="PANTHER" id="PTHR12176:SF56">
    <property type="entry name" value="OS04G0510700 PROTEIN"/>
    <property type="match status" value="1"/>
</dbReference>
<evidence type="ECO:0000256" key="1">
    <source>
        <dbReference type="ARBA" id="ARBA00008361"/>
    </source>
</evidence>
<dbReference type="InterPro" id="IPR029063">
    <property type="entry name" value="SAM-dependent_MTases_sf"/>
</dbReference>
<dbReference type="EMBL" id="BKCJ010520139">
    <property type="protein sequence ID" value="GFA94872.1"/>
    <property type="molecule type" value="Genomic_DNA"/>
</dbReference>
<organism evidence="4">
    <name type="scientific">Tanacetum cinerariifolium</name>
    <name type="common">Dalmatian daisy</name>
    <name type="synonym">Chrysanthemum cinerariifolium</name>
    <dbReference type="NCBI Taxonomy" id="118510"/>
    <lineage>
        <taxon>Eukaryota</taxon>
        <taxon>Viridiplantae</taxon>
        <taxon>Streptophyta</taxon>
        <taxon>Embryophyta</taxon>
        <taxon>Tracheophyta</taxon>
        <taxon>Spermatophyta</taxon>
        <taxon>Magnoliopsida</taxon>
        <taxon>eudicotyledons</taxon>
        <taxon>Gunneridae</taxon>
        <taxon>Pentapetalae</taxon>
        <taxon>asterids</taxon>
        <taxon>campanulids</taxon>
        <taxon>Asterales</taxon>
        <taxon>Asteraceae</taxon>
        <taxon>Asteroideae</taxon>
        <taxon>Anthemideae</taxon>
        <taxon>Anthemidinae</taxon>
        <taxon>Tanacetum</taxon>
    </lineage>
</organism>
<dbReference type="AlphaFoldDB" id="A0A699KLP4"/>
<proteinExistence type="inferred from homology"/>
<sequence>MSSVMVDIVETDPVVISTSTQAMGFLSYSIMKQLGHLLHPKLTIFDQILWKGVQERLHLYESDAEQFITDKIDIYDMVFVDAYDGDDNIDMWMATEICVGVVGGVPESLSDLETDPVVISTSTQAMGFLSYSIMKQLGHLLHPKLTIFDQILWKGVQERLHLYESDAEQFITDKIDIYDMVFVDAYDGDDVFPHKL</sequence>